<comment type="caution">
    <text evidence="1">The sequence shown here is derived from an EMBL/GenBank/DDBJ whole genome shotgun (WGS) entry which is preliminary data.</text>
</comment>
<organism evidence="1 2">
    <name type="scientific">Molorchus minor</name>
    <dbReference type="NCBI Taxonomy" id="1323400"/>
    <lineage>
        <taxon>Eukaryota</taxon>
        <taxon>Metazoa</taxon>
        <taxon>Ecdysozoa</taxon>
        <taxon>Arthropoda</taxon>
        <taxon>Hexapoda</taxon>
        <taxon>Insecta</taxon>
        <taxon>Pterygota</taxon>
        <taxon>Neoptera</taxon>
        <taxon>Endopterygota</taxon>
        <taxon>Coleoptera</taxon>
        <taxon>Polyphaga</taxon>
        <taxon>Cucujiformia</taxon>
        <taxon>Chrysomeloidea</taxon>
        <taxon>Cerambycidae</taxon>
        <taxon>Lamiinae</taxon>
        <taxon>Monochamini</taxon>
        <taxon>Molorchus</taxon>
    </lineage>
</organism>
<protein>
    <recommendedName>
        <fullName evidence="3">Dilute domain-containing protein</fullName>
    </recommendedName>
</protein>
<evidence type="ECO:0000313" key="1">
    <source>
        <dbReference type="EMBL" id="KAJ8982041.1"/>
    </source>
</evidence>
<evidence type="ECO:0008006" key="3">
    <source>
        <dbReference type="Google" id="ProtNLM"/>
    </source>
</evidence>
<accession>A0ABQ9JUR1</accession>
<proteinExistence type="predicted"/>
<evidence type="ECO:0000313" key="2">
    <source>
        <dbReference type="Proteomes" id="UP001162164"/>
    </source>
</evidence>
<gene>
    <name evidence="1" type="ORF">NQ317_001735</name>
</gene>
<dbReference type="Proteomes" id="UP001162164">
    <property type="component" value="Unassembled WGS sequence"/>
</dbReference>
<sequence>MPPFQLEITSKLYQMCIENYQAKAEYQLNEEADILLKKLQALLCNILTYVASSMTLDHLLQVFPQRFSTVNENLNRDNYNDNISSLKDDYGKNKFNYTDNDLDILKEIQNYEPYIVICKETMHANQINKLITTTGQQLLCTLNL</sequence>
<reference evidence="1" key="1">
    <citation type="journal article" date="2023" name="Insect Mol. Biol.">
        <title>Genome sequencing provides insights into the evolution of gene families encoding plant cell wall-degrading enzymes in longhorned beetles.</title>
        <authorList>
            <person name="Shin N.R."/>
            <person name="Okamura Y."/>
            <person name="Kirsch R."/>
            <person name="Pauchet Y."/>
        </authorList>
    </citation>
    <scope>NUCLEOTIDE SEQUENCE</scope>
    <source>
        <strain evidence="1">MMC_N1</strain>
    </source>
</reference>
<dbReference type="EMBL" id="JAPWTJ010000149">
    <property type="protein sequence ID" value="KAJ8982041.1"/>
    <property type="molecule type" value="Genomic_DNA"/>
</dbReference>
<name>A0ABQ9JUR1_9CUCU</name>
<keyword evidence="2" id="KW-1185">Reference proteome</keyword>